<dbReference type="PANTHER" id="PTHR12645">
    <property type="entry name" value="ALR/ERV"/>
    <property type="match status" value="1"/>
</dbReference>
<evidence type="ECO:0000259" key="7">
    <source>
        <dbReference type="PROSITE" id="PS51324"/>
    </source>
</evidence>
<proteinExistence type="predicted"/>
<keyword evidence="5" id="KW-0560">Oxidoreductase</keyword>
<evidence type="ECO:0000313" key="8">
    <source>
        <dbReference type="EMBL" id="QHU16757.1"/>
    </source>
</evidence>
<comment type="cofactor">
    <cofactor evidence="1">
        <name>FAD</name>
        <dbReference type="ChEBI" id="CHEBI:57692"/>
    </cofactor>
</comment>
<name>A0A6C0KIV8_9ZZZZ</name>
<dbReference type="InterPro" id="IPR039799">
    <property type="entry name" value="ALR/ERV"/>
</dbReference>
<evidence type="ECO:0000256" key="5">
    <source>
        <dbReference type="ARBA" id="ARBA00023002"/>
    </source>
</evidence>
<evidence type="ECO:0000256" key="1">
    <source>
        <dbReference type="ARBA" id="ARBA00001974"/>
    </source>
</evidence>
<dbReference type="GO" id="GO:0005739">
    <property type="term" value="C:mitochondrion"/>
    <property type="evidence" value="ECO:0007669"/>
    <property type="project" value="TreeGrafter"/>
</dbReference>
<dbReference type="InterPro" id="IPR036774">
    <property type="entry name" value="ERV/ALR_sulphydryl_oxid_sf"/>
</dbReference>
<sequence>MTKTMKNKPSIDIPVYTESDYQSNDGMMTSIWGPSAWHYLHTMSFNYPVRPNCKEKERYRNFVLSLKHVLPCGKCRANLCKNFQKLPLLMSHMKSRATFSKYIYDLHEVINDMLNKKSGLTYEQVKERYEHFRSRCTKSLKDLQRKTMKKRKENKEKGCTEPLYGEKSKCVLRVIPQTEKCESLEVDSKCIKTRGSPA</sequence>
<dbReference type="AlphaFoldDB" id="A0A6C0KIV8"/>
<protein>
    <recommendedName>
        <fullName evidence="2">thiol oxidase</fullName>
        <ecNumber evidence="2">1.8.3.2</ecNumber>
    </recommendedName>
</protein>
<dbReference type="GO" id="GO:0050660">
    <property type="term" value="F:flavin adenine dinucleotide binding"/>
    <property type="evidence" value="ECO:0007669"/>
    <property type="project" value="TreeGrafter"/>
</dbReference>
<dbReference type="Gene3D" id="1.20.120.310">
    <property type="entry name" value="ERV/ALR sulfhydryl oxidase domain"/>
    <property type="match status" value="1"/>
</dbReference>
<reference evidence="8" key="1">
    <citation type="journal article" date="2020" name="Nature">
        <title>Giant virus diversity and host interactions through global metagenomics.</title>
        <authorList>
            <person name="Schulz F."/>
            <person name="Roux S."/>
            <person name="Paez-Espino D."/>
            <person name="Jungbluth S."/>
            <person name="Walsh D.A."/>
            <person name="Denef V.J."/>
            <person name="McMahon K.D."/>
            <person name="Konstantinidis K.T."/>
            <person name="Eloe-Fadrosh E.A."/>
            <person name="Kyrpides N.C."/>
            <person name="Woyke T."/>
        </authorList>
    </citation>
    <scope>NUCLEOTIDE SEQUENCE</scope>
    <source>
        <strain evidence="8">GVMAG-S-3300012000-53</strain>
    </source>
</reference>
<evidence type="ECO:0000256" key="3">
    <source>
        <dbReference type="ARBA" id="ARBA00022630"/>
    </source>
</evidence>
<evidence type="ECO:0000256" key="2">
    <source>
        <dbReference type="ARBA" id="ARBA00012512"/>
    </source>
</evidence>
<keyword evidence="6" id="KW-1015">Disulfide bond</keyword>
<organism evidence="8">
    <name type="scientific">viral metagenome</name>
    <dbReference type="NCBI Taxonomy" id="1070528"/>
    <lineage>
        <taxon>unclassified sequences</taxon>
        <taxon>metagenomes</taxon>
        <taxon>organismal metagenomes</taxon>
    </lineage>
</organism>
<dbReference type="InterPro" id="IPR017905">
    <property type="entry name" value="ERV/ALR_sulphydryl_oxidase"/>
</dbReference>
<feature type="domain" description="ERV/ALR sulfhydryl oxidase" evidence="7">
    <location>
        <begin position="25"/>
        <end position="129"/>
    </location>
</feature>
<dbReference type="PROSITE" id="PS51324">
    <property type="entry name" value="ERV_ALR"/>
    <property type="match status" value="1"/>
</dbReference>
<dbReference type="PANTHER" id="PTHR12645:SF0">
    <property type="entry name" value="FAD-LINKED SULFHYDRYL OXIDASE ALR"/>
    <property type="match status" value="1"/>
</dbReference>
<evidence type="ECO:0000256" key="4">
    <source>
        <dbReference type="ARBA" id="ARBA00022827"/>
    </source>
</evidence>
<evidence type="ECO:0000256" key="6">
    <source>
        <dbReference type="ARBA" id="ARBA00023157"/>
    </source>
</evidence>
<dbReference type="Pfam" id="PF04777">
    <property type="entry name" value="Evr1_Alr"/>
    <property type="match status" value="1"/>
</dbReference>
<keyword evidence="4" id="KW-0274">FAD</keyword>
<dbReference type="EC" id="1.8.3.2" evidence="2"/>
<keyword evidence="3" id="KW-0285">Flavoprotein</keyword>
<dbReference type="GO" id="GO:0016971">
    <property type="term" value="F:flavin-dependent sulfhydryl oxidase activity"/>
    <property type="evidence" value="ECO:0007669"/>
    <property type="project" value="InterPro"/>
</dbReference>
<accession>A0A6C0KIV8</accession>
<dbReference type="SUPFAM" id="SSF69000">
    <property type="entry name" value="FAD-dependent thiol oxidase"/>
    <property type="match status" value="1"/>
</dbReference>
<dbReference type="EMBL" id="MN740889">
    <property type="protein sequence ID" value="QHU16757.1"/>
    <property type="molecule type" value="Genomic_DNA"/>
</dbReference>